<reference evidence="12" key="1">
    <citation type="submission" date="2018-11" db="EMBL/GenBank/DDBJ databases">
        <title>Proposal to divide the Flavobacteriaceae and reorganize its genera based on Amino Acid Identity values calculated from whole genome sequences.</title>
        <authorList>
            <person name="Nicholson A.C."/>
            <person name="Gulvik C.A."/>
            <person name="Whitney A.M."/>
            <person name="Humrighouse B.W."/>
            <person name="Bell M."/>
            <person name="Holmes B."/>
            <person name="Steigerwalt A.G."/>
            <person name="Villarma A."/>
            <person name="Sheth M."/>
            <person name="Batra D."/>
            <person name="Pryor J."/>
            <person name="Bernardet J.-F."/>
            <person name="Hugo C."/>
            <person name="Kampfer P."/>
            <person name="Newman J.D."/>
            <person name="McQuiston J.R."/>
        </authorList>
    </citation>
    <scope>NUCLEOTIDE SEQUENCE [LARGE SCALE GENOMIC DNA]</scope>
    <source>
        <strain evidence="12">G0081</strain>
    </source>
</reference>
<evidence type="ECO:0000256" key="1">
    <source>
        <dbReference type="ARBA" id="ARBA00001947"/>
    </source>
</evidence>
<evidence type="ECO:0000256" key="2">
    <source>
        <dbReference type="ARBA" id="ARBA00007357"/>
    </source>
</evidence>
<dbReference type="AlphaFoldDB" id="A0A3G8XMF5"/>
<dbReference type="KEGG" id="ccas:EIB73_14265"/>
<dbReference type="GO" id="GO:0005886">
    <property type="term" value="C:plasma membrane"/>
    <property type="evidence" value="ECO:0007669"/>
    <property type="project" value="TreeGrafter"/>
</dbReference>
<comment type="similarity">
    <text evidence="2">Belongs to the peptidase M13 family.</text>
</comment>
<dbReference type="Pfam" id="PF01431">
    <property type="entry name" value="Peptidase_M13"/>
    <property type="match status" value="1"/>
</dbReference>
<dbReference type="Gene3D" id="1.10.1380.10">
    <property type="entry name" value="Neutral endopeptidase , domain2"/>
    <property type="match status" value="1"/>
</dbReference>
<evidence type="ECO:0000256" key="7">
    <source>
        <dbReference type="ARBA" id="ARBA00023049"/>
    </source>
</evidence>
<evidence type="ECO:0000256" key="4">
    <source>
        <dbReference type="ARBA" id="ARBA00022723"/>
    </source>
</evidence>
<keyword evidence="8" id="KW-0732">Signal</keyword>
<dbReference type="InterPro" id="IPR018497">
    <property type="entry name" value="Peptidase_M13_C"/>
</dbReference>
<evidence type="ECO:0000256" key="5">
    <source>
        <dbReference type="ARBA" id="ARBA00022801"/>
    </source>
</evidence>
<dbReference type="EMBL" id="CP034159">
    <property type="protein sequence ID" value="AZI34269.1"/>
    <property type="molecule type" value="Genomic_DNA"/>
</dbReference>
<organism evidence="11 12">
    <name type="scientific">Kaistella carnis</name>
    <dbReference type="NCBI Taxonomy" id="1241979"/>
    <lineage>
        <taxon>Bacteria</taxon>
        <taxon>Pseudomonadati</taxon>
        <taxon>Bacteroidota</taxon>
        <taxon>Flavobacteriia</taxon>
        <taxon>Flavobacteriales</taxon>
        <taxon>Weeksellaceae</taxon>
        <taxon>Chryseobacterium group</taxon>
        <taxon>Kaistella</taxon>
    </lineage>
</organism>
<feature type="chain" id="PRO_5018082088" evidence="8">
    <location>
        <begin position="22"/>
        <end position="693"/>
    </location>
</feature>
<dbReference type="PANTHER" id="PTHR11733">
    <property type="entry name" value="ZINC METALLOPROTEASE FAMILY M13 NEPRILYSIN-RELATED"/>
    <property type="match status" value="1"/>
</dbReference>
<dbReference type="GO" id="GO:0016485">
    <property type="term" value="P:protein processing"/>
    <property type="evidence" value="ECO:0007669"/>
    <property type="project" value="TreeGrafter"/>
</dbReference>
<dbReference type="OrthoDB" id="9775677at2"/>
<dbReference type="InterPro" id="IPR008753">
    <property type="entry name" value="Peptidase_M13_N"/>
</dbReference>
<name>A0A3G8XMF5_9FLAO</name>
<dbReference type="GO" id="GO:0046872">
    <property type="term" value="F:metal ion binding"/>
    <property type="evidence" value="ECO:0007669"/>
    <property type="project" value="UniProtKB-KW"/>
</dbReference>
<keyword evidence="12" id="KW-1185">Reference proteome</keyword>
<accession>A0A3G8XMF5</accession>
<evidence type="ECO:0000256" key="6">
    <source>
        <dbReference type="ARBA" id="ARBA00022833"/>
    </source>
</evidence>
<evidence type="ECO:0000313" key="12">
    <source>
        <dbReference type="Proteomes" id="UP000270185"/>
    </source>
</evidence>
<evidence type="ECO:0000313" key="11">
    <source>
        <dbReference type="EMBL" id="AZI34269.1"/>
    </source>
</evidence>
<dbReference type="PRINTS" id="PR00786">
    <property type="entry name" value="NEPRILYSIN"/>
</dbReference>
<dbReference type="Proteomes" id="UP000270185">
    <property type="component" value="Chromosome"/>
</dbReference>
<dbReference type="CDD" id="cd08662">
    <property type="entry name" value="M13"/>
    <property type="match status" value="1"/>
</dbReference>
<dbReference type="InterPro" id="IPR024079">
    <property type="entry name" value="MetalloPept_cat_dom_sf"/>
</dbReference>
<dbReference type="SUPFAM" id="SSF55486">
    <property type="entry name" value="Metalloproteases ('zincins'), catalytic domain"/>
    <property type="match status" value="1"/>
</dbReference>
<proteinExistence type="inferred from homology"/>
<keyword evidence="3" id="KW-0645">Protease</keyword>
<feature type="signal peptide" evidence="8">
    <location>
        <begin position="1"/>
        <end position="21"/>
    </location>
</feature>
<dbReference type="GO" id="GO:0004222">
    <property type="term" value="F:metalloendopeptidase activity"/>
    <property type="evidence" value="ECO:0007669"/>
    <property type="project" value="InterPro"/>
</dbReference>
<dbReference type="PROSITE" id="PS51885">
    <property type="entry name" value="NEPRILYSIN"/>
    <property type="match status" value="1"/>
</dbReference>
<evidence type="ECO:0000256" key="8">
    <source>
        <dbReference type="SAM" id="SignalP"/>
    </source>
</evidence>
<evidence type="ECO:0000259" key="9">
    <source>
        <dbReference type="Pfam" id="PF01431"/>
    </source>
</evidence>
<feature type="domain" description="Peptidase M13 N-terminal" evidence="10">
    <location>
        <begin position="57"/>
        <end position="432"/>
    </location>
</feature>
<comment type="cofactor">
    <cofactor evidence="1">
        <name>Zn(2+)</name>
        <dbReference type="ChEBI" id="CHEBI:29105"/>
    </cofactor>
</comment>
<keyword evidence="4" id="KW-0479">Metal-binding</keyword>
<keyword evidence="5" id="KW-0378">Hydrolase</keyword>
<dbReference type="Gene3D" id="3.40.390.10">
    <property type="entry name" value="Collagenase (Catalytic Domain)"/>
    <property type="match status" value="1"/>
</dbReference>
<feature type="domain" description="Peptidase M13 C-terminal" evidence="9">
    <location>
        <begin position="488"/>
        <end position="690"/>
    </location>
</feature>
<protein>
    <submittedName>
        <fullName evidence="11">M13 family peptidase</fullName>
    </submittedName>
</protein>
<dbReference type="Pfam" id="PF05649">
    <property type="entry name" value="Peptidase_M13_N"/>
    <property type="match status" value="1"/>
</dbReference>
<sequence>MKNLNISILAFAGIIALNSCASKVVTAPETTTAPAENVKEIPEKGLDFTTFDKSVRPQDDFYNFVNGSWMKTATIPADKSTWGSFNKLGEDTDNNAMTILNSLLNDKFAAGSEGKKIQDLYGTYMNMDKRNADGLTPIKADLSKIDAIKNLTDLQNYLNAATKNGENPFYAWGIDADLKDSKMNAVYLGNADLGMGRDYYQKVNEKNTEALAEYTKYVASMLEVLGYKNSAATAKNIVAFEKSIAQSYLTNEQIRDATLQYNPKTMTQLSAMVKNVNLPKYLTSVGVNTDRVIVGELKYYENLDKFINTKNIELIKDYMKFHLISSNASYLSQNLDDMKFNFYSKYLRGQQEQRAMNKRGYQVINGVLGEAFGKLYVEKYFPAEAKAQMVELIGYLKKSFASHITNLTWMSPVTKEKALNKLNKFTVKVAYPDKWKDYSKLTINSEAEGGSLYKNLQNVNEWQYQKDLAKIGKPVDRTEWGMSPQTVNAYYNPLNNEIVFPAAILQPPFFNPNADAAINFGGIGAVIGHEMTHGFDDSGAQFDADGNLVDWWTAEDKANFEKATKSLAAQYGTYEPVKGTFVNGEFTNGENIADLGGVNIAYDALQMYLKDKGNPGEISGYTQDQRFFMSWATVWRTLQKEAALVNQIKTDEHSPGLYRAFGPLVNTDAFYKAFDVKPGDKLYKKPEDRIKIW</sequence>
<dbReference type="PANTHER" id="PTHR11733:SF167">
    <property type="entry name" value="FI17812P1-RELATED"/>
    <property type="match status" value="1"/>
</dbReference>
<dbReference type="InterPro" id="IPR000718">
    <property type="entry name" value="Peptidase_M13"/>
</dbReference>
<dbReference type="InterPro" id="IPR042089">
    <property type="entry name" value="Peptidase_M13_dom_2"/>
</dbReference>
<dbReference type="RefSeq" id="WP_125025905.1">
    <property type="nucleotide sequence ID" value="NZ_CP034159.1"/>
</dbReference>
<keyword evidence="6" id="KW-0862">Zinc</keyword>
<keyword evidence="7" id="KW-0482">Metalloprotease</keyword>
<evidence type="ECO:0000256" key="3">
    <source>
        <dbReference type="ARBA" id="ARBA00022670"/>
    </source>
</evidence>
<evidence type="ECO:0000259" key="10">
    <source>
        <dbReference type="Pfam" id="PF05649"/>
    </source>
</evidence>
<gene>
    <name evidence="11" type="ORF">EIB73_14265</name>
</gene>